<evidence type="ECO:0000313" key="9">
    <source>
        <dbReference type="Proteomes" id="UP000234882"/>
    </source>
</evidence>
<evidence type="ECO:0000256" key="6">
    <source>
        <dbReference type="SAM" id="SignalP"/>
    </source>
</evidence>
<evidence type="ECO:0000256" key="4">
    <source>
        <dbReference type="PROSITE-ProRule" id="PRU00433"/>
    </source>
</evidence>
<reference evidence="9" key="1">
    <citation type="submission" date="2017-12" db="EMBL/GenBank/DDBJ databases">
        <title>Genomic analysis of Paracoccus sp. CBA4604.</title>
        <authorList>
            <person name="Roh S.W."/>
            <person name="Kim J.Y."/>
            <person name="Kim J.S."/>
        </authorList>
    </citation>
    <scope>NUCLEOTIDE SEQUENCE [LARGE SCALE GENOMIC DNA]</scope>
    <source>
        <strain evidence="9">CBA4604</strain>
    </source>
</reference>
<name>A0A2K9MIW2_9RHOB</name>
<organism evidence="8 9">
    <name type="scientific">Paracoccus jeotgali</name>
    <dbReference type="NCBI Taxonomy" id="2065379"/>
    <lineage>
        <taxon>Bacteria</taxon>
        <taxon>Pseudomonadati</taxon>
        <taxon>Pseudomonadota</taxon>
        <taxon>Alphaproteobacteria</taxon>
        <taxon>Rhodobacterales</taxon>
        <taxon>Paracoccaceae</taxon>
        <taxon>Paracoccus</taxon>
    </lineage>
</organism>
<dbReference type="RefSeq" id="WP_101499811.1">
    <property type="nucleotide sequence ID" value="NZ_CP025583.1"/>
</dbReference>
<feature type="signal peptide" evidence="6">
    <location>
        <begin position="1"/>
        <end position="20"/>
    </location>
</feature>
<keyword evidence="3 4" id="KW-0408">Iron</keyword>
<dbReference type="AlphaFoldDB" id="A0A2K9MIW2"/>
<evidence type="ECO:0000259" key="7">
    <source>
        <dbReference type="PROSITE" id="PS51007"/>
    </source>
</evidence>
<dbReference type="OrthoDB" id="9805828at2"/>
<evidence type="ECO:0000256" key="2">
    <source>
        <dbReference type="ARBA" id="ARBA00022723"/>
    </source>
</evidence>
<dbReference type="GO" id="GO:0020037">
    <property type="term" value="F:heme binding"/>
    <property type="evidence" value="ECO:0007669"/>
    <property type="project" value="InterPro"/>
</dbReference>
<keyword evidence="1 4" id="KW-0349">Heme</keyword>
<evidence type="ECO:0000256" key="3">
    <source>
        <dbReference type="ARBA" id="ARBA00023004"/>
    </source>
</evidence>
<dbReference type="KEGG" id="paru:CYR75_09415"/>
<dbReference type="InterPro" id="IPR009056">
    <property type="entry name" value="Cyt_c-like_dom"/>
</dbReference>
<dbReference type="GO" id="GO:0046872">
    <property type="term" value="F:metal ion binding"/>
    <property type="evidence" value="ECO:0007669"/>
    <property type="project" value="UniProtKB-KW"/>
</dbReference>
<dbReference type="Gene3D" id="1.10.760.10">
    <property type="entry name" value="Cytochrome c-like domain"/>
    <property type="match status" value="1"/>
</dbReference>
<feature type="chain" id="PRO_5014688267" evidence="6">
    <location>
        <begin position="21"/>
        <end position="157"/>
    </location>
</feature>
<dbReference type="SUPFAM" id="SSF46626">
    <property type="entry name" value="Cytochrome c"/>
    <property type="match status" value="1"/>
</dbReference>
<keyword evidence="6" id="KW-0732">Signal</keyword>
<evidence type="ECO:0000313" key="8">
    <source>
        <dbReference type="EMBL" id="AUM74465.1"/>
    </source>
</evidence>
<evidence type="ECO:0000256" key="1">
    <source>
        <dbReference type="ARBA" id="ARBA00022617"/>
    </source>
</evidence>
<feature type="region of interest" description="Disordered" evidence="5">
    <location>
        <begin position="136"/>
        <end position="157"/>
    </location>
</feature>
<protein>
    <submittedName>
        <fullName evidence="8">Cytochrome C</fullName>
    </submittedName>
</protein>
<proteinExistence type="predicted"/>
<accession>A0A2K9MIW2</accession>
<dbReference type="InterPro" id="IPR036909">
    <property type="entry name" value="Cyt_c-like_dom_sf"/>
</dbReference>
<dbReference type="PROSITE" id="PS51007">
    <property type="entry name" value="CYTC"/>
    <property type="match status" value="1"/>
</dbReference>
<feature type="domain" description="Cytochrome c" evidence="7">
    <location>
        <begin position="21"/>
        <end position="137"/>
    </location>
</feature>
<keyword evidence="9" id="KW-1185">Reference proteome</keyword>
<dbReference type="EMBL" id="CP025583">
    <property type="protein sequence ID" value="AUM74465.1"/>
    <property type="molecule type" value="Genomic_DNA"/>
</dbReference>
<dbReference type="GO" id="GO:0009055">
    <property type="term" value="F:electron transfer activity"/>
    <property type="evidence" value="ECO:0007669"/>
    <property type="project" value="InterPro"/>
</dbReference>
<evidence type="ECO:0000256" key="5">
    <source>
        <dbReference type="SAM" id="MobiDB-lite"/>
    </source>
</evidence>
<sequence>MKTSLIATLTVLSLAVPAVAQDAAKGEKEFNKCKACHMIQDADGTDIIKGGKTGPNLYGIVGRHFAAVEDYKYGDGILKLAEAYPDAVWDVHSLKAYVTDPTGYLDEYSGDPKAKSKMTFKLTKNQDDLVAYLLSVSPDAPPQPEESDGEPMAPPAE</sequence>
<gene>
    <name evidence="8" type="ORF">CYR75_09415</name>
</gene>
<keyword evidence="2 4" id="KW-0479">Metal-binding</keyword>
<dbReference type="Proteomes" id="UP000234882">
    <property type="component" value="Chromosome"/>
</dbReference>